<dbReference type="InterPro" id="IPR005162">
    <property type="entry name" value="Retrotrans_gag_dom"/>
</dbReference>
<proteinExistence type="predicted"/>
<evidence type="ECO:0000259" key="1">
    <source>
        <dbReference type="Pfam" id="PF03732"/>
    </source>
</evidence>
<feature type="domain" description="Retrotransposon gag" evidence="1">
    <location>
        <begin position="25"/>
        <end position="102"/>
    </location>
</feature>
<protein>
    <recommendedName>
        <fullName evidence="1">Retrotransposon gag domain-containing protein</fullName>
    </recommendedName>
</protein>
<dbReference type="Pfam" id="PF03732">
    <property type="entry name" value="Retrotrans_gag"/>
    <property type="match status" value="1"/>
</dbReference>
<accession>A0A6V7PUE4</accession>
<name>A0A6V7PUE4_ANACO</name>
<sequence length="116" mass="14018">MEAWLTSMEALFEDIYTLEKDKVHLVAHYFKKLAQIWWRRVKKNRSSDLPPMTWEEFRGLLFMEYFPDSNKRKMKEDFRKLRQGSRTMREYKARVLAIGELCPGVYSWRPRPGGVL</sequence>
<dbReference type="EMBL" id="LR862152">
    <property type="protein sequence ID" value="CAD1834480.1"/>
    <property type="molecule type" value="Genomic_DNA"/>
</dbReference>
<reference evidence="2" key="1">
    <citation type="submission" date="2020-07" db="EMBL/GenBank/DDBJ databases">
        <authorList>
            <person name="Lin J."/>
        </authorList>
    </citation>
    <scope>NUCLEOTIDE SEQUENCE</scope>
</reference>
<gene>
    <name evidence="2" type="ORF">CB5_LOCUS17691</name>
</gene>
<evidence type="ECO:0000313" key="2">
    <source>
        <dbReference type="EMBL" id="CAD1834480.1"/>
    </source>
</evidence>
<organism evidence="2">
    <name type="scientific">Ananas comosus var. bracteatus</name>
    <name type="common">red pineapple</name>
    <dbReference type="NCBI Taxonomy" id="296719"/>
    <lineage>
        <taxon>Eukaryota</taxon>
        <taxon>Viridiplantae</taxon>
        <taxon>Streptophyta</taxon>
        <taxon>Embryophyta</taxon>
        <taxon>Tracheophyta</taxon>
        <taxon>Spermatophyta</taxon>
        <taxon>Magnoliopsida</taxon>
        <taxon>Liliopsida</taxon>
        <taxon>Poales</taxon>
        <taxon>Bromeliaceae</taxon>
        <taxon>Bromelioideae</taxon>
        <taxon>Ananas</taxon>
    </lineage>
</organism>
<dbReference type="AlphaFoldDB" id="A0A6V7PUE4"/>